<sequence>MNWRLAQDADLDWIQSFLYANLQSSMFLLSNLRDHGLHDKTSDKGMTIWLAQGSASGIFAITNSGMILLQAPNAVDRMWARASDLIADRPVLTGCLGEARQVRAFLSAAGLSNMPTLLNDDEPAFRLNLAELIMPQMQGGELVPLSVVPRELVVHWRASYHFEVMGTSKRKATAVAETDITSYIEKDSHRALLVKNQPVAMTGFNAVLPSVVQVGGVYTPPDLRGRGYARLALALHLQEVRAKGVTQSVLFAASTAAVRAYMSLGYQRAGEFSLVLFDTGRKETT</sequence>
<evidence type="ECO:0000259" key="1">
    <source>
        <dbReference type="PROSITE" id="PS51186"/>
    </source>
</evidence>
<name>A0A6L6WEY7_9RHOB</name>
<dbReference type="AlphaFoldDB" id="A0A6L6WEY7"/>
<dbReference type="RefSeq" id="WP_157021451.1">
    <property type="nucleotide sequence ID" value="NZ_WQLV01000002.1"/>
</dbReference>
<dbReference type="EMBL" id="WQLV01000002">
    <property type="protein sequence ID" value="MVO15155.1"/>
    <property type="molecule type" value="Genomic_DNA"/>
</dbReference>
<dbReference type="GO" id="GO:0016747">
    <property type="term" value="F:acyltransferase activity, transferring groups other than amino-acyl groups"/>
    <property type="evidence" value="ECO:0007669"/>
    <property type="project" value="InterPro"/>
</dbReference>
<dbReference type="PROSITE" id="PS51186">
    <property type="entry name" value="GNAT"/>
    <property type="match status" value="1"/>
</dbReference>
<organism evidence="2 3">
    <name type="scientific">Parasedimentitalea huanghaiensis</name>
    <dbReference type="NCBI Taxonomy" id="2682100"/>
    <lineage>
        <taxon>Bacteria</taxon>
        <taxon>Pseudomonadati</taxon>
        <taxon>Pseudomonadota</taxon>
        <taxon>Alphaproteobacteria</taxon>
        <taxon>Rhodobacterales</taxon>
        <taxon>Paracoccaceae</taxon>
        <taxon>Parasedimentitalea</taxon>
    </lineage>
</organism>
<dbReference type="Pfam" id="PF00583">
    <property type="entry name" value="Acetyltransf_1"/>
    <property type="match status" value="1"/>
</dbReference>
<evidence type="ECO:0000313" key="3">
    <source>
        <dbReference type="Proteomes" id="UP000478892"/>
    </source>
</evidence>
<evidence type="ECO:0000313" key="2">
    <source>
        <dbReference type="EMBL" id="MVO15155.1"/>
    </source>
</evidence>
<keyword evidence="2" id="KW-0808">Transferase</keyword>
<dbReference type="Gene3D" id="3.40.630.30">
    <property type="match status" value="1"/>
</dbReference>
<comment type="caution">
    <text evidence="2">The sequence shown here is derived from an EMBL/GenBank/DDBJ whole genome shotgun (WGS) entry which is preliminary data.</text>
</comment>
<protein>
    <submittedName>
        <fullName evidence="2">GNAT family N-acetyltransferase</fullName>
    </submittedName>
</protein>
<reference evidence="2 3" key="1">
    <citation type="submission" date="2019-12" db="EMBL/GenBank/DDBJ databases">
        <authorList>
            <person name="Zhang Y.-J."/>
        </authorList>
    </citation>
    <scope>NUCLEOTIDE SEQUENCE [LARGE SCALE GENOMIC DNA]</scope>
    <source>
        <strain evidence="2 3">CY05</strain>
    </source>
</reference>
<dbReference type="InterPro" id="IPR016181">
    <property type="entry name" value="Acyl_CoA_acyltransferase"/>
</dbReference>
<feature type="domain" description="N-acetyltransferase" evidence="1">
    <location>
        <begin position="140"/>
        <end position="285"/>
    </location>
</feature>
<proteinExistence type="predicted"/>
<gene>
    <name evidence="2" type="ORF">GO984_04955</name>
</gene>
<dbReference type="SUPFAM" id="SSF55729">
    <property type="entry name" value="Acyl-CoA N-acyltransferases (Nat)"/>
    <property type="match status" value="1"/>
</dbReference>
<dbReference type="Proteomes" id="UP000478892">
    <property type="component" value="Unassembled WGS sequence"/>
</dbReference>
<accession>A0A6L6WEY7</accession>
<dbReference type="InterPro" id="IPR000182">
    <property type="entry name" value="GNAT_dom"/>
</dbReference>
<keyword evidence="3" id="KW-1185">Reference proteome</keyword>